<dbReference type="CDD" id="cd02440">
    <property type="entry name" value="AdoMet_MTases"/>
    <property type="match status" value="1"/>
</dbReference>
<organism evidence="5 6">
    <name type="scientific">Gloeobacter kilaueensis (strain ATCC BAA-2537 / CCAP 1431/1 / ULC 316 / JS1)</name>
    <dbReference type="NCBI Taxonomy" id="1183438"/>
    <lineage>
        <taxon>Bacteria</taxon>
        <taxon>Bacillati</taxon>
        <taxon>Cyanobacteriota</taxon>
        <taxon>Cyanophyceae</taxon>
        <taxon>Gloeobacterales</taxon>
        <taxon>Gloeobacteraceae</taxon>
        <taxon>Gloeobacter</taxon>
    </lineage>
</organism>
<dbReference type="KEGG" id="glj:GKIL_2157"/>
<gene>
    <name evidence="5" type="primary">prmA</name>
    <name evidence="5" type="ORF">GKIL_2157</name>
</gene>
<accession>U5QHR2</accession>
<evidence type="ECO:0000259" key="4">
    <source>
        <dbReference type="Pfam" id="PF22528"/>
    </source>
</evidence>
<dbReference type="GO" id="GO:0032259">
    <property type="term" value="P:methylation"/>
    <property type="evidence" value="ECO:0007669"/>
    <property type="project" value="UniProtKB-KW"/>
</dbReference>
<dbReference type="HOGENOM" id="CLU_017375_2_0_3"/>
<dbReference type="PANTHER" id="PTHR11006">
    <property type="entry name" value="PROTEIN ARGININE N-METHYLTRANSFERASE"/>
    <property type="match status" value="1"/>
</dbReference>
<evidence type="ECO:0000256" key="2">
    <source>
        <dbReference type="ARBA" id="ARBA00022679"/>
    </source>
</evidence>
<keyword evidence="2 5" id="KW-0808">Transferase</keyword>
<dbReference type="STRING" id="1183438.GKIL_2157"/>
<keyword evidence="6" id="KW-1185">Reference proteome</keyword>
<dbReference type="RefSeq" id="WP_023173548.1">
    <property type="nucleotide sequence ID" value="NC_022600.1"/>
</dbReference>
<name>U5QHR2_GLOK1</name>
<keyword evidence="5" id="KW-0687">Ribonucleoprotein</keyword>
<keyword evidence="5" id="KW-0689">Ribosomal protein</keyword>
<dbReference type="Proteomes" id="UP000017396">
    <property type="component" value="Chromosome"/>
</dbReference>
<protein>
    <submittedName>
        <fullName evidence="5">Ribosomal protein L11 methyltransferase</fullName>
    </submittedName>
</protein>
<dbReference type="Pfam" id="PF22528">
    <property type="entry name" value="PRMT_C"/>
    <property type="match status" value="1"/>
</dbReference>
<keyword evidence="1 5" id="KW-0489">Methyltransferase</keyword>
<dbReference type="Gene3D" id="2.70.160.11">
    <property type="entry name" value="Hnrnp arginine n-methyltransferase1"/>
    <property type="match status" value="1"/>
</dbReference>
<dbReference type="OrthoDB" id="5383291at2"/>
<sequence length="376" mass="41768">MYVLLNHGQMIADGVRSRAYERALRQRVTPGAVVVDIGTGTGVFAVLACRFGARRVYAIEADDTIALAQEVAVAAGCADRIEFLQNWSNAVQLPERADLIVSDLRGALPLFRNHLPTIIDARRRFLAPDGALIPEQDVLWAAIIESEALYHSCTLPWTDNCHNLDLRAALPIVRNSFHHGPVGPEQLLAPPERWATLDYRTVETSDVEGELRWQVTRSGTAHGLLLWFDAVLAPGIGFCNRPGTAQPTTIYGSGFLPWSEPVNVAVGDTIVVQLSARLVGGEYIWRWDSQIEKMSFRQSTFYGMPLSLERLRRQAADSVPSLGEEGKIDRFILEQMDGQLTLEAIARRLAQHFPGRFDRLQDSLARVGELAQKYGQ</sequence>
<dbReference type="Pfam" id="PF06325">
    <property type="entry name" value="PrmA"/>
    <property type="match status" value="1"/>
</dbReference>
<dbReference type="PROSITE" id="PS51678">
    <property type="entry name" value="SAM_MT_PRMT"/>
    <property type="match status" value="1"/>
</dbReference>
<reference evidence="5 6" key="1">
    <citation type="journal article" date="2013" name="PLoS ONE">
        <title>Cultivation and Complete Genome Sequencing of Gloeobacter kilaueensis sp. nov., from a Lava Cave in Kilauea Caldera, Hawai'i.</title>
        <authorList>
            <person name="Saw J.H."/>
            <person name="Schatz M."/>
            <person name="Brown M.V."/>
            <person name="Kunkel D.D."/>
            <person name="Foster J.S."/>
            <person name="Shick H."/>
            <person name="Christensen S."/>
            <person name="Hou S."/>
            <person name="Wan X."/>
            <person name="Donachie S.P."/>
        </authorList>
    </citation>
    <scope>NUCLEOTIDE SEQUENCE [LARGE SCALE GENOMIC DNA]</scope>
    <source>
        <strain evidence="6">JS</strain>
    </source>
</reference>
<keyword evidence="3" id="KW-0949">S-adenosyl-L-methionine</keyword>
<dbReference type="SUPFAM" id="SSF53335">
    <property type="entry name" value="S-adenosyl-L-methionine-dependent methyltransferases"/>
    <property type="match status" value="1"/>
</dbReference>
<evidence type="ECO:0000256" key="3">
    <source>
        <dbReference type="ARBA" id="ARBA00022691"/>
    </source>
</evidence>
<dbReference type="InterPro" id="IPR055135">
    <property type="entry name" value="PRMT_dom"/>
</dbReference>
<dbReference type="InterPro" id="IPR029063">
    <property type="entry name" value="SAM-dependent_MTases_sf"/>
</dbReference>
<dbReference type="GO" id="GO:0042054">
    <property type="term" value="F:histone methyltransferase activity"/>
    <property type="evidence" value="ECO:0007669"/>
    <property type="project" value="TreeGrafter"/>
</dbReference>
<evidence type="ECO:0000256" key="1">
    <source>
        <dbReference type="ARBA" id="ARBA00022603"/>
    </source>
</evidence>
<dbReference type="InterPro" id="IPR025799">
    <property type="entry name" value="Arg_MeTrfase"/>
</dbReference>
<evidence type="ECO:0000313" key="6">
    <source>
        <dbReference type="Proteomes" id="UP000017396"/>
    </source>
</evidence>
<dbReference type="Gene3D" id="3.40.50.150">
    <property type="entry name" value="Vaccinia Virus protein VP39"/>
    <property type="match status" value="1"/>
</dbReference>
<dbReference type="PANTHER" id="PTHR11006:SF4">
    <property type="entry name" value="PROTEIN ARGININE N-METHYLTRANSFERASE 7"/>
    <property type="match status" value="1"/>
</dbReference>
<evidence type="ECO:0000313" key="5">
    <source>
        <dbReference type="EMBL" id="AGY58403.1"/>
    </source>
</evidence>
<dbReference type="AlphaFoldDB" id="U5QHR2"/>
<dbReference type="GO" id="GO:0016274">
    <property type="term" value="F:protein-arginine N-methyltransferase activity"/>
    <property type="evidence" value="ECO:0007669"/>
    <property type="project" value="InterPro"/>
</dbReference>
<proteinExistence type="predicted"/>
<dbReference type="EMBL" id="CP003587">
    <property type="protein sequence ID" value="AGY58403.1"/>
    <property type="molecule type" value="Genomic_DNA"/>
</dbReference>
<dbReference type="eggNOG" id="COG4076">
    <property type="taxonomic scope" value="Bacteria"/>
</dbReference>
<feature type="domain" description="Protein arginine N-methyltransferase" evidence="4">
    <location>
        <begin position="139"/>
        <end position="235"/>
    </location>
</feature>
<dbReference type="GO" id="GO:0005840">
    <property type="term" value="C:ribosome"/>
    <property type="evidence" value="ECO:0007669"/>
    <property type="project" value="UniProtKB-KW"/>
</dbReference>